<dbReference type="PANTHER" id="PTHR31760">
    <property type="entry name" value="S-ADENOSYL-L-METHIONINE-DEPENDENT METHYLTRANSFERASES SUPERFAMILY PROTEIN"/>
    <property type="match status" value="1"/>
</dbReference>
<dbReference type="PANTHER" id="PTHR31760:SF0">
    <property type="entry name" value="S-ADENOSYL-L-METHIONINE-DEPENDENT METHYLTRANSFERASES SUPERFAMILY PROTEIN"/>
    <property type="match status" value="1"/>
</dbReference>
<proteinExistence type="inferred from homology"/>
<keyword evidence="1 6" id="KW-0963">Cytoplasm</keyword>
<evidence type="ECO:0000256" key="5">
    <source>
        <dbReference type="ARBA" id="ARBA00022691"/>
    </source>
</evidence>
<evidence type="ECO:0000313" key="8">
    <source>
        <dbReference type="EMBL" id="NYV27553.1"/>
    </source>
</evidence>
<keyword evidence="5 6" id="KW-0949">S-adenosyl-L-methionine</keyword>
<dbReference type="SUPFAM" id="SSF53335">
    <property type="entry name" value="S-adenosyl-L-methionine-dependent methyltransferases"/>
    <property type="match status" value="1"/>
</dbReference>
<accession>A0A7Z0PE17</accession>
<dbReference type="InterPro" id="IPR003682">
    <property type="entry name" value="rRNA_ssu_MeTfrase_G"/>
</dbReference>
<dbReference type="InterPro" id="IPR029063">
    <property type="entry name" value="SAM-dependent_MTases_sf"/>
</dbReference>
<feature type="binding site" evidence="6">
    <location>
        <position position="143"/>
    </location>
    <ligand>
        <name>S-adenosyl-L-methionine</name>
        <dbReference type="ChEBI" id="CHEBI:59789"/>
    </ligand>
</feature>
<feature type="binding site" evidence="6">
    <location>
        <position position="75"/>
    </location>
    <ligand>
        <name>S-adenosyl-L-methionine</name>
        <dbReference type="ChEBI" id="CHEBI:59789"/>
    </ligand>
</feature>
<protein>
    <recommendedName>
        <fullName evidence="6">Ribosomal RNA small subunit methyltransferase G</fullName>
        <ecNumber evidence="6">2.1.1.-</ecNumber>
    </recommendedName>
    <alternativeName>
        <fullName evidence="6">16S rRNA 7-methylguanosine methyltransferase</fullName>
        <shortName evidence="6">16S rRNA m7G methyltransferase</shortName>
    </alternativeName>
</protein>
<dbReference type="RefSeq" id="WP_180135474.1">
    <property type="nucleotide sequence ID" value="NZ_JABMKT010000005.1"/>
</dbReference>
<dbReference type="AlphaFoldDB" id="A0A7Z0PE17"/>
<evidence type="ECO:0000256" key="2">
    <source>
        <dbReference type="ARBA" id="ARBA00022552"/>
    </source>
</evidence>
<dbReference type="Pfam" id="PF02527">
    <property type="entry name" value="GidB"/>
    <property type="match status" value="1"/>
</dbReference>
<dbReference type="FunFam" id="3.40.50.150:FF:000041">
    <property type="entry name" value="Ribosomal RNA small subunit methyltransferase G"/>
    <property type="match status" value="1"/>
</dbReference>
<gene>
    <name evidence="6 8" type="primary">rsmG</name>
    <name evidence="8" type="ORF">HP397_01755</name>
</gene>
<sequence>MKEYFINLLNLSEIKMDEDKIDNMLSYLYLLAGKNKVMNLTAIRDEKDMLEKHFIDALLLTKVIKDDEKTFIDLGTGAGFPGLVLAIFYPEKQFLLVDSVKKKVAFLDEVIEKLNLKNVKTSTERAEEIIKKYREKFDVALCRGVANLRIILEYMIPFLKVNGRFLPQKLNLNELEESNNALNVLHSSIDNIHKFNLPISKDERIVLEISKNKKTPSMYPRAVGIPSKKPI</sequence>
<dbReference type="EMBL" id="JABMKT010000005">
    <property type="protein sequence ID" value="NYV27553.1"/>
    <property type="molecule type" value="Genomic_DNA"/>
</dbReference>
<feature type="binding site" evidence="6">
    <location>
        <position position="80"/>
    </location>
    <ligand>
        <name>S-adenosyl-L-methionine</name>
        <dbReference type="ChEBI" id="CHEBI:59789"/>
    </ligand>
</feature>
<comment type="caution">
    <text evidence="8">The sequence shown here is derived from an EMBL/GenBank/DDBJ whole genome shotgun (WGS) entry which is preliminary data.</text>
</comment>
<keyword evidence="7" id="KW-0175">Coiled coil</keyword>
<evidence type="ECO:0000256" key="7">
    <source>
        <dbReference type="SAM" id="Coils"/>
    </source>
</evidence>
<name>A0A7Z0PE17_9FUSO</name>
<evidence type="ECO:0000313" key="9">
    <source>
        <dbReference type="Proteomes" id="UP000526184"/>
    </source>
</evidence>
<keyword evidence="2 6" id="KW-0698">rRNA processing</keyword>
<evidence type="ECO:0000256" key="4">
    <source>
        <dbReference type="ARBA" id="ARBA00022679"/>
    </source>
</evidence>
<comment type="similarity">
    <text evidence="6">Belongs to the methyltransferase superfamily. RNA methyltransferase RsmG family.</text>
</comment>
<evidence type="ECO:0000256" key="3">
    <source>
        <dbReference type="ARBA" id="ARBA00022603"/>
    </source>
</evidence>
<evidence type="ECO:0000256" key="6">
    <source>
        <dbReference type="HAMAP-Rule" id="MF_00074"/>
    </source>
</evidence>
<dbReference type="HAMAP" id="MF_00074">
    <property type="entry name" value="16SrRNA_methyltr_G"/>
    <property type="match status" value="1"/>
</dbReference>
<keyword evidence="4 6" id="KW-0808">Transferase</keyword>
<comment type="function">
    <text evidence="6">Specifically methylates the N7 position of a guanine in 16S rRNA.</text>
</comment>
<dbReference type="PIRSF" id="PIRSF003078">
    <property type="entry name" value="GidB"/>
    <property type="match status" value="1"/>
</dbReference>
<evidence type="ECO:0000256" key="1">
    <source>
        <dbReference type="ARBA" id="ARBA00022490"/>
    </source>
</evidence>
<keyword evidence="9" id="KW-1185">Reference proteome</keyword>
<dbReference type="EC" id="2.1.1.-" evidence="6"/>
<dbReference type="GO" id="GO:0070043">
    <property type="term" value="F:rRNA (guanine-N7-)-methyltransferase activity"/>
    <property type="evidence" value="ECO:0007669"/>
    <property type="project" value="UniProtKB-UniRule"/>
</dbReference>
<dbReference type="NCBIfam" id="TIGR00138">
    <property type="entry name" value="rsmG_gidB"/>
    <property type="match status" value="1"/>
</dbReference>
<comment type="subcellular location">
    <subcellularLocation>
        <location evidence="6">Cytoplasm</location>
    </subcellularLocation>
</comment>
<dbReference type="GO" id="GO:0005829">
    <property type="term" value="C:cytosol"/>
    <property type="evidence" value="ECO:0007669"/>
    <property type="project" value="TreeGrafter"/>
</dbReference>
<dbReference type="Gene3D" id="3.40.50.150">
    <property type="entry name" value="Vaccinia Virus protein VP39"/>
    <property type="match status" value="1"/>
</dbReference>
<organism evidence="8 9">
    <name type="scientific">Streptobacillus felis</name>
    <dbReference type="NCBI Taxonomy" id="1384509"/>
    <lineage>
        <taxon>Bacteria</taxon>
        <taxon>Fusobacteriati</taxon>
        <taxon>Fusobacteriota</taxon>
        <taxon>Fusobacteriia</taxon>
        <taxon>Fusobacteriales</taxon>
        <taxon>Leptotrichiaceae</taxon>
        <taxon>Streptobacillus</taxon>
    </lineage>
</organism>
<comment type="caution">
    <text evidence="6">Lacks conserved residue(s) required for the propagation of feature annotation.</text>
</comment>
<dbReference type="Proteomes" id="UP000526184">
    <property type="component" value="Unassembled WGS sequence"/>
</dbReference>
<feature type="coiled-coil region" evidence="7">
    <location>
        <begin position="97"/>
        <end position="136"/>
    </location>
</feature>
<dbReference type="CDD" id="cd02440">
    <property type="entry name" value="AdoMet_MTases"/>
    <property type="match status" value="1"/>
</dbReference>
<feature type="binding site" evidence="6">
    <location>
        <begin position="126"/>
        <end position="127"/>
    </location>
    <ligand>
        <name>S-adenosyl-L-methionine</name>
        <dbReference type="ChEBI" id="CHEBI:59789"/>
    </ligand>
</feature>
<keyword evidence="3 6" id="KW-0489">Methyltransferase</keyword>
<reference evidence="8 9" key="1">
    <citation type="submission" date="2020-05" db="EMBL/GenBank/DDBJ databases">
        <title>Streptobacillus felis strain LHL191014123.</title>
        <authorList>
            <person name="Fawzy A."/>
            <person name="Rau J."/>
            <person name="Risse K."/>
            <person name="Schauerte N."/>
            <person name="Geiger C."/>
            <person name="Blom J."/>
            <person name="Imirzalioglu C."/>
            <person name="Falgenhauer J."/>
            <person name="Bach A."/>
            <person name="Herden C."/>
            <person name="Eisenberg T."/>
        </authorList>
    </citation>
    <scope>NUCLEOTIDE SEQUENCE [LARGE SCALE GENOMIC DNA]</scope>
    <source>
        <strain evidence="8 9">LHL191014123</strain>
    </source>
</reference>